<gene>
    <name evidence="1" type="ORF">T4E_6869</name>
</gene>
<dbReference type="Proteomes" id="UP000054815">
    <property type="component" value="Unassembled WGS sequence"/>
</dbReference>
<comment type="caution">
    <text evidence="1">The sequence shown here is derived from an EMBL/GenBank/DDBJ whole genome shotgun (WGS) entry which is preliminary data.</text>
</comment>
<sequence length="101" mass="11492">MKAVAQTVGSSLAFHTAYRTGRKSKVGSRDSKTETFARWGREKAWEGVGKESQYLSGVANERMWKRCRILYEAYQSQSSSSQYLIWSIKPTKSDESALARF</sequence>
<reference evidence="1 2" key="1">
    <citation type="submission" date="2015-01" db="EMBL/GenBank/DDBJ databases">
        <title>Evolution of Trichinella species and genotypes.</title>
        <authorList>
            <person name="Korhonen P.K."/>
            <person name="Edoardo P."/>
            <person name="Giuseppe L.R."/>
            <person name="Gasser R.B."/>
        </authorList>
    </citation>
    <scope>NUCLEOTIDE SEQUENCE [LARGE SCALE GENOMIC DNA]</scope>
    <source>
        <strain evidence="1">ISS141</strain>
    </source>
</reference>
<name>A0A0V0XNY9_TRIPS</name>
<evidence type="ECO:0000313" key="1">
    <source>
        <dbReference type="EMBL" id="KRX89571.1"/>
    </source>
</evidence>
<evidence type="ECO:0000313" key="2">
    <source>
        <dbReference type="Proteomes" id="UP000054815"/>
    </source>
</evidence>
<proteinExistence type="predicted"/>
<dbReference type="EMBL" id="JYDU01000194">
    <property type="protein sequence ID" value="KRX89571.1"/>
    <property type="molecule type" value="Genomic_DNA"/>
</dbReference>
<dbReference type="AlphaFoldDB" id="A0A0V0XNY9"/>
<accession>A0A0V0XNY9</accession>
<organism evidence="1 2">
    <name type="scientific">Trichinella pseudospiralis</name>
    <name type="common">Parasitic roundworm</name>
    <dbReference type="NCBI Taxonomy" id="6337"/>
    <lineage>
        <taxon>Eukaryota</taxon>
        <taxon>Metazoa</taxon>
        <taxon>Ecdysozoa</taxon>
        <taxon>Nematoda</taxon>
        <taxon>Enoplea</taxon>
        <taxon>Dorylaimia</taxon>
        <taxon>Trichinellida</taxon>
        <taxon>Trichinellidae</taxon>
        <taxon>Trichinella</taxon>
    </lineage>
</organism>
<protein>
    <submittedName>
        <fullName evidence="1">Uncharacterized protein</fullName>
    </submittedName>
</protein>